<reference evidence="2 3" key="2">
    <citation type="submission" date="2019-09" db="EMBL/GenBank/DDBJ databases">
        <authorList>
            <person name="Jin C."/>
        </authorList>
    </citation>
    <scope>NUCLEOTIDE SEQUENCE [LARGE SCALE GENOMIC DNA]</scope>
    <source>
        <strain evidence="2 3">BN140002</strain>
    </source>
</reference>
<dbReference type="PANTHER" id="PTHR12461:SF105">
    <property type="entry name" value="HYPOXIA-INDUCIBLE FACTOR 1-ALPHA INHIBITOR"/>
    <property type="match status" value="1"/>
</dbReference>
<evidence type="ECO:0000313" key="2">
    <source>
        <dbReference type="EMBL" id="KAA2244324.1"/>
    </source>
</evidence>
<accession>A0A5B2VZR8</accession>
<comment type="caution">
    <text evidence="2">The sequence shown here is derived from an EMBL/GenBank/DDBJ whole genome shotgun (WGS) entry which is preliminary data.</text>
</comment>
<dbReference type="Proteomes" id="UP000323142">
    <property type="component" value="Unassembled WGS sequence"/>
</dbReference>
<gene>
    <name evidence="2" type="ORF">F0L46_00045</name>
</gene>
<protein>
    <submittedName>
        <fullName evidence="2">Transcriptional regulator</fullName>
    </submittedName>
</protein>
<reference evidence="2 3" key="1">
    <citation type="submission" date="2019-09" db="EMBL/GenBank/DDBJ databases">
        <title>Salinarimonas rosea gen. nov., sp. nov., a new member of the a-2 subgroup of the Proteobacteria.</title>
        <authorList>
            <person name="Liu J."/>
        </authorList>
    </citation>
    <scope>NUCLEOTIDE SEQUENCE [LARGE SCALE GENOMIC DNA]</scope>
    <source>
        <strain evidence="2 3">BN140002</strain>
    </source>
</reference>
<keyword evidence="3" id="KW-1185">Reference proteome</keyword>
<organism evidence="2 3">
    <name type="scientific">Salinarimonas soli</name>
    <dbReference type="NCBI Taxonomy" id="1638099"/>
    <lineage>
        <taxon>Bacteria</taxon>
        <taxon>Pseudomonadati</taxon>
        <taxon>Pseudomonadota</taxon>
        <taxon>Alphaproteobacteria</taxon>
        <taxon>Hyphomicrobiales</taxon>
        <taxon>Salinarimonadaceae</taxon>
        <taxon>Salinarimonas</taxon>
    </lineage>
</organism>
<dbReference type="PROSITE" id="PS51184">
    <property type="entry name" value="JMJC"/>
    <property type="match status" value="1"/>
</dbReference>
<dbReference type="SUPFAM" id="SSF51197">
    <property type="entry name" value="Clavaminate synthase-like"/>
    <property type="match status" value="1"/>
</dbReference>
<evidence type="ECO:0000313" key="3">
    <source>
        <dbReference type="Proteomes" id="UP000323142"/>
    </source>
</evidence>
<evidence type="ECO:0000259" key="1">
    <source>
        <dbReference type="PROSITE" id="PS51184"/>
    </source>
</evidence>
<dbReference type="SMART" id="SM00558">
    <property type="entry name" value="JmjC"/>
    <property type="match status" value="1"/>
</dbReference>
<name>A0A5B2VZR8_9HYPH</name>
<sequence length="309" mass="34584">MITLEVASEDLKSAYPARPFPVRHALSGHPLLTLPALAELARSLPGDRVEFNGGDCRPDQRPEDVRSVDMAPAQIVERIETANAWLVLKRVEMDPRYRALAEAALLDLARQRGFATLAQAGFLDVQAFVFVSSANAVTPFHVDHEENVFVQIHGDKRFHVYDNEDRALVCEEELEISPAKHRNLRYTPDYEVRARTFVMSGGDGCFVPYAWPHWVQTGGAFSISMAITWKSPRVLRLNKLRAANAILRDRGFPQAAPGTRPVADAVKVAAYTAARSLVEPLRRSERLRRALRGAFFGAKANYYYRQGKA</sequence>
<dbReference type="Gene3D" id="2.60.120.650">
    <property type="entry name" value="Cupin"/>
    <property type="match status" value="1"/>
</dbReference>
<feature type="domain" description="JmjC" evidence="1">
    <location>
        <begin position="106"/>
        <end position="246"/>
    </location>
</feature>
<proteinExistence type="predicted"/>
<dbReference type="OrthoDB" id="3776825at2"/>
<dbReference type="Pfam" id="PF13621">
    <property type="entry name" value="Cupin_8"/>
    <property type="match status" value="1"/>
</dbReference>
<dbReference type="InterPro" id="IPR003347">
    <property type="entry name" value="JmjC_dom"/>
</dbReference>
<dbReference type="PANTHER" id="PTHR12461">
    <property type="entry name" value="HYPOXIA-INDUCIBLE FACTOR 1 ALPHA INHIBITOR-RELATED"/>
    <property type="match status" value="1"/>
</dbReference>
<dbReference type="AlphaFoldDB" id="A0A5B2VZR8"/>
<dbReference type="EMBL" id="VUOA01000001">
    <property type="protein sequence ID" value="KAA2244324.1"/>
    <property type="molecule type" value="Genomic_DNA"/>
</dbReference>
<dbReference type="InterPro" id="IPR041667">
    <property type="entry name" value="Cupin_8"/>
</dbReference>
<dbReference type="RefSeq" id="WP_149814980.1">
    <property type="nucleotide sequence ID" value="NZ_VUOA01000001.1"/>
</dbReference>